<dbReference type="Gene3D" id="3.40.1090.10">
    <property type="entry name" value="Cytosolic phospholipase A2 catalytic domain"/>
    <property type="match status" value="2"/>
</dbReference>
<keyword evidence="3 4" id="KW-0443">Lipid metabolism</keyword>
<dbReference type="PANTHER" id="PTHR14226">
    <property type="entry name" value="NEUROPATHY TARGET ESTERASE/SWISS CHEESE D.MELANOGASTER"/>
    <property type="match status" value="1"/>
</dbReference>
<dbReference type="PROSITE" id="PS51635">
    <property type="entry name" value="PNPLA"/>
    <property type="match status" value="1"/>
</dbReference>
<gene>
    <name evidence="6" type="ORF">Dpep_1477</name>
</gene>
<reference evidence="6 7" key="1">
    <citation type="journal article" date="2010" name="Stand. Genomic Sci.">
        <title>Permanent draft genome sequence of Dethiosulfovibrio peptidovorans type strain (SEBR 4207).</title>
        <authorList>
            <person name="Labutti K."/>
            <person name="Mayilraj S."/>
            <person name="Clum A."/>
            <person name="Lucas S."/>
            <person name="Glavina Del Rio T."/>
            <person name="Nolan M."/>
            <person name="Tice H."/>
            <person name="Cheng J.F."/>
            <person name="Pitluck S."/>
            <person name="Liolios K."/>
            <person name="Ivanova N."/>
            <person name="Mavromatis K."/>
            <person name="Mikhailova N."/>
            <person name="Pati A."/>
            <person name="Goodwin L."/>
            <person name="Chen A."/>
            <person name="Palaniappan K."/>
            <person name="Land M."/>
            <person name="Hauser L."/>
            <person name="Chang Y.J."/>
            <person name="Jeffries C.D."/>
            <person name="Rohde M."/>
            <person name="Spring S."/>
            <person name="Goker M."/>
            <person name="Woyke T."/>
            <person name="Bristow J."/>
            <person name="Eisen J.A."/>
            <person name="Markowitz V."/>
            <person name="Hugenholtz P."/>
            <person name="Kyrpides N.C."/>
            <person name="Klenk H.P."/>
            <person name="Lapidus A."/>
        </authorList>
    </citation>
    <scope>NUCLEOTIDE SEQUENCE [LARGE SCALE GENOMIC DNA]</scope>
    <source>
        <strain evidence="6 7">DSM 11002</strain>
    </source>
</reference>
<evidence type="ECO:0000256" key="3">
    <source>
        <dbReference type="ARBA" id="ARBA00023098"/>
    </source>
</evidence>
<feature type="active site" description="Nucleophile" evidence="4">
    <location>
        <position position="50"/>
    </location>
</feature>
<dbReference type="PANTHER" id="PTHR14226:SF76">
    <property type="entry name" value="NTE FAMILY PROTEIN RSSA"/>
    <property type="match status" value="1"/>
</dbReference>
<comment type="caution">
    <text evidence="6">The sequence shown here is derived from an EMBL/GenBank/DDBJ whole genome shotgun (WGS) entry which is preliminary data.</text>
</comment>
<keyword evidence="7" id="KW-1185">Reference proteome</keyword>
<evidence type="ECO:0000313" key="7">
    <source>
        <dbReference type="Proteomes" id="UP000006427"/>
    </source>
</evidence>
<dbReference type="GO" id="GO:0016787">
    <property type="term" value="F:hydrolase activity"/>
    <property type="evidence" value="ECO:0007669"/>
    <property type="project" value="UniProtKB-UniRule"/>
</dbReference>
<dbReference type="GO" id="GO:0016042">
    <property type="term" value="P:lipid catabolic process"/>
    <property type="evidence" value="ECO:0007669"/>
    <property type="project" value="UniProtKB-UniRule"/>
</dbReference>
<evidence type="ECO:0000256" key="1">
    <source>
        <dbReference type="ARBA" id="ARBA00022801"/>
    </source>
</evidence>
<dbReference type="InterPro" id="IPR050301">
    <property type="entry name" value="NTE"/>
</dbReference>
<dbReference type="InterPro" id="IPR002641">
    <property type="entry name" value="PNPLA_dom"/>
</dbReference>
<evidence type="ECO:0000259" key="5">
    <source>
        <dbReference type="PROSITE" id="PS51635"/>
    </source>
</evidence>
<evidence type="ECO:0000256" key="2">
    <source>
        <dbReference type="ARBA" id="ARBA00022963"/>
    </source>
</evidence>
<accession>D2Z7Q6</accession>
<dbReference type="eggNOG" id="COG1752">
    <property type="taxonomic scope" value="Bacteria"/>
</dbReference>
<comment type="caution">
    <text evidence="4">Lacks conserved residue(s) required for the propagation of feature annotation.</text>
</comment>
<dbReference type="RefSeq" id="WP_005660936.1">
    <property type="nucleotide sequence ID" value="NZ_ABTR02000001.1"/>
</dbReference>
<feature type="short sequence motif" description="GXSXG" evidence="4">
    <location>
        <begin position="48"/>
        <end position="52"/>
    </location>
</feature>
<keyword evidence="2 4" id="KW-0442">Lipid degradation</keyword>
<evidence type="ECO:0000256" key="4">
    <source>
        <dbReference type="PROSITE-ProRule" id="PRU01161"/>
    </source>
</evidence>
<sequence>MSADLHDAVSKGLKIGLALGGGAARGCAHIGVLRALEENSIPVGCIAGTSIGAMVGAVYASGGMDHLEELLLKMDLLQLLSYFDVVFPHSGLVDGRKVTELLRGILGDRSFDDLSVPFAAVATDLGDGSEVVLSSGDVIDAVRASIAVPGVFTPFVTDEALLVDGGLVDPVPVNVVRSLGAEFVIAVDLNRYVVGSKQEDRTGGGLRRKRVRKGDGPSLVDSLIDEISSIMSDEEKKKKSKGPGLIDVMVTSINIMESSITENKLKVDSPELLIAPRLGHIRFMEFFRAEEAMEVGYRAAMDLLS</sequence>
<dbReference type="EMBL" id="ABTR02000001">
    <property type="protein sequence ID" value="EFC91503.1"/>
    <property type="molecule type" value="Genomic_DNA"/>
</dbReference>
<dbReference type="Proteomes" id="UP000006427">
    <property type="component" value="Unassembled WGS sequence"/>
</dbReference>
<name>D2Z7Q6_9BACT</name>
<dbReference type="Pfam" id="PF01734">
    <property type="entry name" value="Patatin"/>
    <property type="match status" value="1"/>
</dbReference>
<protein>
    <submittedName>
        <fullName evidence="6">Patatin</fullName>
    </submittedName>
</protein>
<dbReference type="STRING" id="469381.Dpep_1477"/>
<evidence type="ECO:0000313" key="6">
    <source>
        <dbReference type="EMBL" id="EFC91503.1"/>
    </source>
</evidence>
<dbReference type="SUPFAM" id="SSF52151">
    <property type="entry name" value="FabD/lysophospholipase-like"/>
    <property type="match status" value="1"/>
</dbReference>
<organism evidence="6 7">
    <name type="scientific">Dethiosulfovibrio peptidovorans DSM 11002</name>
    <dbReference type="NCBI Taxonomy" id="469381"/>
    <lineage>
        <taxon>Bacteria</taxon>
        <taxon>Thermotogati</taxon>
        <taxon>Synergistota</taxon>
        <taxon>Synergistia</taxon>
        <taxon>Synergistales</taxon>
        <taxon>Dethiosulfovibrionaceae</taxon>
        <taxon>Dethiosulfovibrio</taxon>
    </lineage>
</organism>
<dbReference type="InterPro" id="IPR016035">
    <property type="entry name" value="Acyl_Trfase/lysoPLipase"/>
</dbReference>
<dbReference type="AlphaFoldDB" id="D2Z7Q6"/>
<proteinExistence type="predicted"/>
<dbReference type="PaxDb" id="469381-Dpep_1477"/>
<feature type="short sequence motif" description="DGA/G" evidence="4">
    <location>
        <begin position="164"/>
        <end position="166"/>
    </location>
</feature>
<keyword evidence="1 4" id="KW-0378">Hydrolase</keyword>
<dbReference type="OrthoDB" id="9770965at2"/>
<feature type="domain" description="PNPLA" evidence="5">
    <location>
        <begin position="17"/>
        <end position="177"/>
    </location>
</feature>
<feature type="active site" description="Proton acceptor" evidence="4">
    <location>
        <position position="164"/>
    </location>
</feature>